<feature type="compositionally biased region" description="Polar residues" evidence="12">
    <location>
        <begin position="706"/>
        <end position="716"/>
    </location>
</feature>
<evidence type="ECO:0000256" key="2">
    <source>
        <dbReference type="ARBA" id="ARBA00016178"/>
    </source>
</evidence>
<evidence type="ECO:0000256" key="10">
    <source>
        <dbReference type="ARBA" id="ARBA00023204"/>
    </source>
</evidence>
<evidence type="ECO:0000256" key="12">
    <source>
        <dbReference type="SAM" id="MobiDB-lite"/>
    </source>
</evidence>
<evidence type="ECO:0000256" key="8">
    <source>
        <dbReference type="ARBA" id="ARBA00022842"/>
    </source>
</evidence>
<dbReference type="InterPro" id="IPR022880">
    <property type="entry name" value="DNApol_IV"/>
</dbReference>
<feature type="compositionally biased region" description="Low complexity" evidence="12">
    <location>
        <begin position="749"/>
        <end position="768"/>
    </location>
</feature>
<dbReference type="SUPFAM" id="SSF100879">
    <property type="entry name" value="Lesion bypass DNA polymerase (Y-family), little finger domain"/>
    <property type="match status" value="1"/>
</dbReference>
<dbReference type="GO" id="GO:0006281">
    <property type="term" value="P:DNA repair"/>
    <property type="evidence" value="ECO:0007669"/>
    <property type="project" value="UniProtKB-KW"/>
</dbReference>
<evidence type="ECO:0000256" key="7">
    <source>
        <dbReference type="ARBA" id="ARBA00022763"/>
    </source>
</evidence>
<keyword evidence="6" id="KW-0479">Metal-binding</keyword>
<feature type="compositionally biased region" description="Low complexity" evidence="12">
    <location>
        <begin position="594"/>
        <end position="617"/>
    </location>
</feature>
<organism evidence="14">
    <name type="scientific">Crypthecodinium cohnii</name>
    <name type="common">Dinoflagellate</name>
    <name type="synonym">Glenodinium cohnii</name>
    <dbReference type="NCBI Taxonomy" id="2866"/>
    <lineage>
        <taxon>Eukaryota</taxon>
        <taxon>Sar</taxon>
        <taxon>Alveolata</taxon>
        <taxon>Dinophyceae</taxon>
        <taxon>Gonyaulacales</taxon>
        <taxon>Crypthecodiniaceae</taxon>
        <taxon>Crypthecodinium</taxon>
    </lineage>
</organism>
<dbReference type="PANTHER" id="PTHR11076">
    <property type="entry name" value="DNA REPAIR POLYMERASE UMUC / TRANSFERASE FAMILY MEMBER"/>
    <property type="match status" value="1"/>
</dbReference>
<sequence>MEASSMADDGPIAEAQVMPPEPWRPAAELPASMVSGGSSSSTSTGRGTGVAKHIGSKSLPAASTWVGAANPQHNISGNSDTGHSSVNHTASENAHDAAPGTSAAHSTAHLYVFTAEKGGMAGCDKELQQQVIYELSQGSKHLQHAQKQDAKLDQRIQQMLTTVQNATEAQRITLNRQGDAMAEAAETRRDWSRWCCVVDMDMFFAAVEIRDQPCLAELPVAVGGMGMISTANYVARRYGVRSAMPGFIAQELCRRQGVELKFVRPDYRKYQSEAQVIREVIGSFGPYESHTSDEARVDITDRVRDRAAKRLNDDSSSEEAIREAEIEAAASLVAEMRAQIKEKTRGLTASAGIAPNFTLAKMAADENKPDGQMLVPRTREALLEWLGKKSLRKLGGVGKVTERMLQSLGVETFSDVWRRRADVILAFTQLRSEWLIERSLGVAPNNLDLHEDDEGVVRRKSISNERTFRDQGDTEALFQILKELSKELSDDMAKESLAGKTVTVKLKRNTFEVVTRAQSTKRWISSPEDIYEVAKEILAKECPCTLRLLGVRVSAFKNAIDATGSAALDAKQPKLAKFFEVQKGQEEGEKANASMTTTRSTTGTSRSSSPPGMPTPMVDCDVDVDEACDGKKHGGDQGCDVSDLGLREGSGIAGSGDRPGSGEPDAAEEGQAAEDARRMAIAAKVSPLSSFFKNAQQPPPPPAPQSGTNTSTSAEHQAQDHWTIPCFVIEEDDGEEALPAQSTNEVQQGVAVSSAATGSSGTSTPTPALGRHSVASQLMLAATSTKQQRPRSSTAGVDASLRGQTASLASSSAAKAASPRRRSRSPRRKPTGGKPRDIAEFWRGATGMGSTARTSSSSSTSTSSTSASAALEGGDRRTLAWYEPVVVDLC</sequence>
<feature type="compositionally biased region" description="Low complexity" evidence="12">
    <location>
        <begin position="850"/>
        <end position="870"/>
    </location>
</feature>
<dbReference type="Gene3D" id="3.30.70.270">
    <property type="match status" value="1"/>
</dbReference>
<feature type="domain" description="UmuC" evidence="13">
    <location>
        <begin position="195"/>
        <end position="398"/>
    </location>
</feature>
<feature type="region of interest" description="Disordered" evidence="12">
    <location>
        <begin position="737"/>
        <end position="769"/>
    </location>
</feature>
<dbReference type="InterPro" id="IPR017961">
    <property type="entry name" value="DNA_pol_Y-fam_little_finger"/>
</dbReference>
<feature type="region of interest" description="Disordered" evidence="12">
    <location>
        <begin position="630"/>
        <end position="675"/>
    </location>
</feature>
<dbReference type="GO" id="GO:0005634">
    <property type="term" value="C:nucleus"/>
    <property type="evidence" value="ECO:0007669"/>
    <property type="project" value="TreeGrafter"/>
</dbReference>
<keyword evidence="8" id="KW-0460">Magnesium</keyword>
<feature type="compositionally biased region" description="Polar residues" evidence="12">
    <location>
        <begin position="71"/>
        <end position="92"/>
    </location>
</feature>
<dbReference type="EC" id="2.7.7.7" evidence="1"/>
<dbReference type="SUPFAM" id="SSF56672">
    <property type="entry name" value="DNA/RNA polymerases"/>
    <property type="match status" value="1"/>
</dbReference>
<dbReference type="FunFam" id="3.30.1490.100:FF:000004">
    <property type="entry name" value="DNA polymerase IV"/>
    <property type="match status" value="1"/>
</dbReference>
<dbReference type="InterPro" id="IPR036775">
    <property type="entry name" value="DNA_pol_Y-fam_lit_finger_sf"/>
</dbReference>
<evidence type="ECO:0000259" key="13">
    <source>
        <dbReference type="PROSITE" id="PS50173"/>
    </source>
</evidence>
<dbReference type="AlphaFoldDB" id="A0A516AGS4"/>
<dbReference type="GO" id="GO:0003684">
    <property type="term" value="F:damaged DNA binding"/>
    <property type="evidence" value="ECO:0007669"/>
    <property type="project" value="InterPro"/>
</dbReference>
<evidence type="ECO:0000256" key="3">
    <source>
        <dbReference type="ARBA" id="ARBA00022679"/>
    </source>
</evidence>
<feature type="region of interest" description="Disordered" evidence="12">
    <location>
        <begin position="1"/>
        <end position="53"/>
    </location>
</feature>
<dbReference type="InterPro" id="IPR001126">
    <property type="entry name" value="UmuC"/>
</dbReference>
<keyword evidence="7" id="KW-0227">DNA damage</keyword>
<reference evidence="14" key="1">
    <citation type="journal article" date="2019" name="Microorganisms">
        <title>DNA Damage Response Pathways in Dinoflagellates.</title>
        <authorList>
            <person name="Li C."/>
            <person name="Wong J."/>
        </authorList>
    </citation>
    <scope>NUCLEOTIDE SEQUENCE</scope>
</reference>
<dbReference type="GO" id="GO:0003887">
    <property type="term" value="F:DNA-directed DNA polymerase activity"/>
    <property type="evidence" value="ECO:0007669"/>
    <property type="project" value="UniProtKB-KW"/>
</dbReference>
<dbReference type="Gene3D" id="3.40.1170.60">
    <property type="match status" value="1"/>
</dbReference>
<keyword evidence="9" id="KW-0239">DNA-directed DNA polymerase</keyword>
<evidence type="ECO:0000256" key="1">
    <source>
        <dbReference type="ARBA" id="ARBA00012417"/>
    </source>
</evidence>
<dbReference type="InterPro" id="IPR050116">
    <property type="entry name" value="DNA_polymerase-Y"/>
</dbReference>
<dbReference type="Gene3D" id="3.30.1490.100">
    <property type="entry name" value="DNA polymerase, Y-family, little finger domain"/>
    <property type="match status" value="1"/>
</dbReference>
<dbReference type="PANTHER" id="PTHR11076:SF33">
    <property type="entry name" value="DNA POLYMERASE KAPPA"/>
    <property type="match status" value="1"/>
</dbReference>
<feature type="region of interest" description="Disordered" evidence="12">
    <location>
        <begin position="582"/>
        <end position="617"/>
    </location>
</feature>
<accession>A0A516AGS4</accession>
<feature type="compositionally biased region" description="Low complexity" evidence="12">
    <location>
        <begin position="806"/>
        <end position="817"/>
    </location>
</feature>
<evidence type="ECO:0000256" key="11">
    <source>
        <dbReference type="ARBA" id="ARBA00049244"/>
    </source>
</evidence>
<proteinExistence type="evidence at transcript level"/>
<evidence type="ECO:0000256" key="9">
    <source>
        <dbReference type="ARBA" id="ARBA00022932"/>
    </source>
</evidence>
<keyword evidence="4" id="KW-0548">Nucleotidyltransferase</keyword>
<dbReference type="Gene3D" id="1.10.150.810">
    <property type="match status" value="2"/>
</dbReference>
<evidence type="ECO:0000256" key="5">
    <source>
        <dbReference type="ARBA" id="ARBA00022705"/>
    </source>
</evidence>
<protein>
    <recommendedName>
        <fullName evidence="2">DNA polymerase kappa</fullName>
        <ecNumber evidence="1">2.7.7.7</ecNumber>
    </recommendedName>
</protein>
<dbReference type="Pfam" id="PF00817">
    <property type="entry name" value="IMS"/>
    <property type="match status" value="1"/>
</dbReference>
<dbReference type="EMBL" id="MN126048">
    <property type="protein sequence ID" value="QDO16515.1"/>
    <property type="molecule type" value="mRNA"/>
</dbReference>
<keyword evidence="10" id="KW-0234">DNA repair</keyword>
<name>A0A516AGS4_CRYCO</name>
<feature type="region of interest" description="Disordered" evidence="12">
    <location>
        <begin position="805"/>
        <end position="873"/>
    </location>
</feature>
<keyword evidence="3" id="KW-0808">Transferase</keyword>
<dbReference type="InterPro" id="IPR043128">
    <property type="entry name" value="Rev_trsase/Diguanyl_cyclase"/>
</dbReference>
<dbReference type="GO" id="GO:0042276">
    <property type="term" value="P:error-prone translesion synthesis"/>
    <property type="evidence" value="ECO:0007669"/>
    <property type="project" value="TreeGrafter"/>
</dbReference>
<evidence type="ECO:0000256" key="4">
    <source>
        <dbReference type="ARBA" id="ARBA00022695"/>
    </source>
</evidence>
<feature type="compositionally biased region" description="Basic residues" evidence="12">
    <location>
        <begin position="818"/>
        <end position="831"/>
    </location>
</feature>
<dbReference type="InterPro" id="IPR043502">
    <property type="entry name" value="DNA/RNA_pol_sf"/>
</dbReference>
<evidence type="ECO:0000313" key="14">
    <source>
        <dbReference type="EMBL" id="QDO16515.1"/>
    </source>
</evidence>
<dbReference type="GO" id="GO:0006260">
    <property type="term" value="P:DNA replication"/>
    <property type="evidence" value="ECO:0007669"/>
    <property type="project" value="UniProtKB-KW"/>
</dbReference>
<dbReference type="GO" id="GO:0046872">
    <property type="term" value="F:metal ion binding"/>
    <property type="evidence" value="ECO:0007669"/>
    <property type="project" value="UniProtKB-KW"/>
</dbReference>
<feature type="compositionally biased region" description="Low complexity" evidence="12">
    <location>
        <begin position="35"/>
        <end position="45"/>
    </location>
</feature>
<feature type="region of interest" description="Disordered" evidence="12">
    <location>
        <begin position="691"/>
        <end position="718"/>
    </location>
</feature>
<dbReference type="CDD" id="cd03586">
    <property type="entry name" value="PolY_Pol_IV_kappa"/>
    <property type="match status" value="1"/>
</dbReference>
<feature type="region of interest" description="Disordered" evidence="12">
    <location>
        <begin position="68"/>
        <end position="102"/>
    </location>
</feature>
<dbReference type="PROSITE" id="PS50173">
    <property type="entry name" value="UMUC"/>
    <property type="match status" value="1"/>
</dbReference>
<keyword evidence="5" id="KW-0235">DNA replication</keyword>
<dbReference type="Pfam" id="PF11799">
    <property type="entry name" value="IMS_C"/>
    <property type="match status" value="1"/>
</dbReference>
<comment type="catalytic activity">
    <reaction evidence="11">
        <text>DNA(n) + a 2'-deoxyribonucleoside 5'-triphosphate = DNA(n+1) + diphosphate</text>
        <dbReference type="Rhea" id="RHEA:22508"/>
        <dbReference type="Rhea" id="RHEA-COMP:17339"/>
        <dbReference type="Rhea" id="RHEA-COMP:17340"/>
        <dbReference type="ChEBI" id="CHEBI:33019"/>
        <dbReference type="ChEBI" id="CHEBI:61560"/>
        <dbReference type="ChEBI" id="CHEBI:173112"/>
        <dbReference type="EC" id="2.7.7.7"/>
    </reaction>
</comment>
<evidence type="ECO:0000256" key="6">
    <source>
        <dbReference type="ARBA" id="ARBA00022723"/>
    </source>
</evidence>